<sequence>MSHGMHFISLVALFYGAFALASSICPPTGPVLPPPHIPRNASWSGITDVLNAFVQDSEGDGWNASINSFSVVATSAEDTFFRYHYTAPLKDEMGVKTVDDDTVYSVASITKVFTVLAVLLEDRLDLDAPIGKYVKELDTLEWKDVTLRLLTTQTAAIPRDGYMFDHAPDASELMELGFPGLRPSDIPPCGLSPGSRMCSREELFDSFSEFNFTGVIGDRVAYSDLAYILLGYALEDVTGLPYEQVLQKSIFEPLGLKDTSGPPPDGSRMIVPIDSASWVGVDWAYFSKTAGLYSTPNDLSVFIRAILNNVLLSRVRTNEWLKPAAFTSQLDNSVGAPWEIFRPTTLTNGSRPIDHYTKSGDVPGFSSSYLVLVPEYNVGVSILGAGPDASTFVPLLLDTVQAALIPMLEEMARMQAAKEYTGQYEWKAGNESSVISLGVDDGPGLKVSGWTKGAIDMLKSFDVAMFGSISEDAVPPDVRLYPIGADDRWYVDFTEQDKGPSSQRKKPGALRGSACMPWYRVDGFHYGKVRIDEVMFRRGEEGVVEGVEVPVLRESFQRVR</sequence>
<proteinExistence type="inferred from homology"/>
<feature type="chain" id="PRO_5046421477" evidence="2">
    <location>
        <begin position="22"/>
        <end position="560"/>
    </location>
</feature>
<comment type="similarity">
    <text evidence="1">Belongs to the beta-lactamase family.</text>
</comment>
<dbReference type="PANTHER" id="PTHR22935:SF95">
    <property type="entry name" value="BETA-LACTAMASE-LIKE 1-RELATED"/>
    <property type="match status" value="1"/>
</dbReference>
<dbReference type="Proteomes" id="UP001610432">
    <property type="component" value="Unassembled WGS sequence"/>
</dbReference>
<evidence type="ECO:0000256" key="2">
    <source>
        <dbReference type="SAM" id="SignalP"/>
    </source>
</evidence>
<name>A0ABR4LE37_9EURO</name>
<evidence type="ECO:0000259" key="3">
    <source>
        <dbReference type="Pfam" id="PF00144"/>
    </source>
</evidence>
<evidence type="ECO:0000313" key="6">
    <source>
        <dbReference type="Proteomes" id="UP001610432"/>
    </source>
</evidence>
<dbReference type="InterPro" id="IPR001466">
    <property type="entry name" value="Beta-lactam-related"/>
</dbReference>
<dbReference type="RefSeq" id="XP_070881780.1">
    <property type="nucleotide sequence ID" value="XM_071033823.1"/>
</dbReference>
<dbReference type="SUPFAM" id="SSF56601">
    <property type="entry name" value="beta-lactamase/transpeptidase-like"/>
    <property type="match status" value="1"/>
</dbReference>
<dbReference type="EMBL" id="JBFXLQ010000061">
    <property type="protein sequence ID" value="KAL2862801.1"/>
    <property type="molecule type" value="Genomic_DNA"/>
</dbReference>
<dbReference type="InterPro" id="IPR051478">
    <property type="entry name" value="Beta-lactamase-like_AB/R"/>
</dbReference>
<dbReference type="InterPro" id="IPR058664">
    <property type="entry name" value="ARB_00930-like_C"/>
</dbReference>
<feature type="domain" description="Beta-lactamase-like ARB-00930-like C-terminal" evidence="4">
    <location>
        <begin position="412"/>
        <end position="559"/>
    </location>
</feature>
<dbReference type="Pfam" id="PF00144">
    <property type="entry name" value="Beta-lactamase"/>
    <property type="match status" value="1"/>
</dbReference>
<evidence type="ECO:0000259" key="4">
    <source>
        <dbReference type="Pfam" id="PF26335"/>
    </source>
</evidence>
<evidence type="ECO:0000313" key="5">
    <source>
        <dbReference type="EMBL" id="KAL2862801.1"/>
    </source>
</evidence>
<organism evidence="5 6">
    <name type="scientific">Aspergillus lucknowensis</name>
    <dbReference type="NCBI Taxonomy" id="176173"/>
    <lineage>
        <taxon>Eukaryota</taxon>
        <taxon>Fungi</taxon>
        <taxon>Dikarya</taxon>
        <taxon>Ascomycota</taxon>
        <taxon>Pezizomycotina</taxon>
        <taxon>Eurotiomycetes</taxon>
        <taxon>Eurotiomycetidae</taxon>
        <taxon>Eurotiales</taxon>
        <taxon>Aspergillaceae</taxon>
        <taxon>Aspergillus</taxon>
        <taxon>Aspergillus subgen. Nidulantes</taxon>
    </lineage>
</organism>
<dbReference type="InterPro" id="IPR012338">
    <property type="entry name" value="Beta-lactam/transpept-like"/>
</dbReference>
<keyword evidence="2" id="KW-0732">Signal</keyword>
<feature type="signal peptide" evidence="2">
    <location>
        <begin position="1"/>
        <end position="21"/>
    </location>
</feature>
<dbReference type="Gene3D" id="3.40.710.10">
    <property type="entry name" value="DD-peptidase/beta-lactamase superfamily"/>
    <property type="match status" value="1"/>
</dbReference>
<feature type="domain" description="Beta-lactamase-related" evidence="3">
    <location>
        <begin position="88"/>
        <end position="383"/>
    </location>
</feature>
<gene>
    <name evidence="5" type="ORF">BJX67DRAFT_385275</name>
</gene>
<accession>A0ABR4LE37</accession>
<dbReference type="PANTHER" id="PTHR22935">
    <property type="entry name" value="PENICILLIN-BINDING PROTEIN"/>
    <property type="match status" value="1"/>
</dbReference>
<protein>
    <submittedName>
        <fullName evidence="5">Beta-lactamase/transpeptidase-like protein</fullName>
    </submittedName>
</protein>
<keyword evidence="6" id="KW-1185">Reference proteome</keyword>
<reference evidence="5 6" key="1">
    <citation type="submission" date="2024-07" db="EMBL/GenBank/DDBJ databases">
        <title>Section-level genome sequencing and comparative genomics of Aspergillus sections Usti and Cavernicolus.</title>
        <authorList>
            <consortium name="Lawrence Berkeley National Laboratory"/>
            <person name="Nybo J.L."/>
            <person name="Vesth T.C."/>
            <person name="Theobald S."/>
            <person name="Frisvad J.C."/>
            <person name="Larsen T.O."/>
            <person name="Kjaerboelling I."/>
            <person name="Rothschild-Mancinelli K."/>
            <person name="Lyhne E.K."/>
            <person name="Kogle M.E."/>
            <person name="Barry K."/>
            <person name="Clum A."/>
            <person name="Na H."/>
            <person name="Ledsgaard L."/>
            <person name="Lin J."/>
            <person name="Lipzen A."/>
            <person name="Kuo A."/>
            <person name="Riley R."/>
            <person name="Mondo S."/>
            <person name="Labutti K."/>
            <person name="Haridas S."/>
            <person name="Pangalinan J."/>
            <person name="Salamov A.A."/>
            <person name="Simmons B.A."/>
            <person name="Magnuson J.K."/>
            <person name="Chen J."/>
            <person name="Drula E."/>
            <person name="Henrissat B."/>
            <person name="Wiebenga A."/>
            <person name="Lubbers R.J."/>
            <person name="Gomes A.C."/>
            <person name="Macurrencykelacurrency M.R."/>
            <person name="Stajich J."/>
            <person name="Grigoriev I.V."/>
            <person name="Mortensen U.H."/>
            <person name="De Vries R.P."/>
            <person name="Baker S.E."/>
            <person name="Andersen M.R."/>
        </authorList>
    </citation>
    <scope>NUCLEOTIDE SEQUENCE [LARGE SCALE GENOMIC DNA]</scope>
    <source>
        <strain evidence="5 6">CBS 449.75</strain>
    </source>
</reference>
<dbReference type="GeneID" id="98148895"/>
<comment type="caution">
    <text evidence="5">The sequence shown here is derived from an EMBL/GenBank/DDBJ whole genome shotgun (WGS) entry which is preliminary data.</text>
</comment>
<dbReference type="Pfam" id="PF26335">
    <property type="entry name" value="ARB_00930_C"/>
    <property type="match status" value="1"/>
</dbReference>
<evidence type="ECO:0000256" key="1">
    <source>
        <dbReference type="ARBA" id="ARBA00038473"/>
    </source>
</evidence>